<dbReference type="CDD" id="cd17557">
    <property type="entry name" value="REC_Rcp-like"/>
    <property type="match status" value="1"/>
</dbReference>
<sequence length="146" mass="16789">MKVEPTILIVEDDEGHAILIRQNLEAAGLSNQMKHFRDGQAVLDFFFKPEPGQKHEAHMYLVLLDIRMPKVDGIEVLRRLKGDPELRKLPVIMLTTTDDLREVERCHELGCNVYIQKPVDYDRFAEAIRRLGLFVTLLLVPQVKSA</sequence>
<dbReference type="InterPro" id="IPR001789">
    <property type="entry name" value="Sig_transdc_resp-reg_receiver"/>
</dbReference>
<organism evidence="3 4">
    <name type="scientific">Opitutus terrae (strain DSM 11246 / JCM 15787 / PB90-1)</name>
    <dbReference type="NCBI Taxonomy" id="452637"/>
    <lineage>
        <taxon>Bacteria</taxon>
        <taxon>Pseudomonadati</taxon>
        <taxon>Verrucomicrobiota</taxon>
        <taxon>Opitutia</taxon>
        <taxon>Opitutales</taxon>
        <taxon>Opitutaceae</taxon>
        <taxon>Opitutus</taxon>
    </lineage>
</organism>
<dbReference type="EMBL" id="CP001032">
    <property type="protein sequence ID" value="ACB74833.1"/>
    <property type="molecule type" value="Genomic_DNA"/>
</dbReference>
<keyword evidence="1" id="KW-0597">Phosphoprotein</keyword>
<proteinExistence type="predicted"/>
<evidence type="ECO:0000313" key="3">
    <source>
        <dbReference type="EMBL" id="ACB74833.1"/>
    </source>
</evidence>
<evidence type="ECO:0000259" key="2">
    <source>
        <dbReference type="PROSITE" id="PS50110"/>
    </source>
</evidence>
<evidence type="ECO:0000313" key="4">
    <source>
        <dbReference type="Proteomes" id="UP000007013"/>
    </source>
</evidence>
<dbReference type="eggNOG" id="COG0784">
    <property type="taxonomic scope" value="Bacteria"/>
</dbReference>
<dbReference type="RefSeq" id="WP_012374371.1">
    <property type="nucleotide sequence ID" value="NC_010571.1"/>
</dbReference>
<dbReference type="Proteomes" id="UP000007013">
    <property type="component" value="Chromosome"/>
</dbReference>
<dbReference type="GO" id="GO:0000160">
    <property type="term" value="P:phosphorelay signal transduction system"/>
    <property type="evidence" value="ECO:0007669"/>
    <property type="project" value="InterPro"/>
</dbReference>
<evidence type="ECO:0000256" key="1">
    <source>
        <dbReference type="PROSITE-ProRule" id="PRU00169"/>
    </source>
</evidence>
<dbReference type="PANTHER" id="PTHR44520">
    <property type="entry name" value="RESPONSE REGULATOR RCP1-RELATED"/>
    <property type="match status" value="1"/>
</dbReference>
<dbReference type="Gene3D" id="3.40.50.2300">
    <property type="match status" value="1"/>
</dbReference>
<gene>
    <name evidence="3" type="ordered locus">Oter_1549</name>
</gene>
<reference evidence="3 4" key="1">
    <citation type="journal article" date="2011" name="J. Bacteriol.">
        <title>Genome sequence of the verrucomicrobium Opitutus terrae PB90-1, an abundant inhabitant of rice paddy soil ecosystems.</title>
        <authorList>
            <person name="van Passel M.W."/>
            <person name="Kant R."/>
            <person name="Palva A."/>
            <person name="Copeland A."/>
            <person name="Lucas S."/>
            <person name="Lapidus A."/>
            <person name="Glavina del Rio T."/>
            <person name="Pitluck S."/>
            <person name="Goltsman E."/>
            <person name="Clum A."/>
            <person name="Sun H."/>
            <person name="Schmutz J."/>
            <person name="Larimer F.W."/>
            <person name="Land M.L."/>
            <person name="Hauser L."/>
            <person name="Kyrpides N."/>
            <person name="Mikhailova N."/>
            <person name="Richardson P.P."/>
            <person name="Janssen P.H."/>
            <person name="de Vos W.M."/>
            <person name="Smidt H."/>
        </authorList>
    </citation>
    <scope>NUCLEOTIDE SEQUENCE [LARGE SCALE GENOMIC DNA]</scope>
    <source>
        <strain evidence="4">DSM 11246 / JCM 15787 / PB90-1</strain>
    </source>
</reference>
<protein>
    <submittedName>
        <fullName evidence="3">Response regulator receiver protein</fullName>
    </submittedName>
</protein>
<dbReference type="STRING" id="452637.Oter_1549"/>
<dbReference type="SUPFAM" id="SSF52172">
    <property type="entry name" value="CheY-like"/>
    <property type="match status" value="1"/>
</dbReference>
<dbReference type="InterPro" id="IPR011006">
    <property type="entry name" value="CheY-like_superfamily"/>
</dbReference>
<feature type="modified residue" description="4-aspartylphosphate" evidence="1">
    <location>
        <position position="65"/>
    </location>
</feature>
<dbReference type="OrthoDB" id="195863at2"/>
<dbReference type="AlphaFoldDB" id="B1ZTP7"/>
<name>B1ZTP7_OPITP</name>
<dbReference type="PANTHER" id="PTHR44520:SF2">
    <property type="entry name" value="RESPONSE REGULATOR RCP1"/>
    <property type="match status" value="1"/>
</dbReference>
<dbReference type="SMART" id="SM00448">
    <property type="entry name" value="REC"/>
    <property type="match status" value="1"/>
</dbReference>
<dbReference type="HOGENOM" id="CLU_000445_69_17_0"/>
<dbReference type="PROSITE" id="PS50110">
    <property type="entry name" value="RESPONSE_REGULATORY"/>
    <property type="match status" value="1"/>
</dbReference>
<accession>B1ZTP7</accession>
<keyword evidence="4" id="KW-1185">Reference proteome</keyword>
<feature type="domain" description="Response regulatory" evidence="2">
    <location>
        <begin position="6"/>
        <end position="132"/>
    </location>
</feature>
<dbReference type="KEGG" id="ote:Oter_1549"/>
<dbReference type="InterPro" id="IPR052893">
    <property type="entry name" value="TCS_response_regulator"/>
</dbReference>
<dbReference type="Pfam" id="PF00072">
    <property type="entry name" value="Response_reg"/>
    <property type="match status" value="1"/>
</dbReference>